<name>A0ABN2DGQ4_9ACTN</name>
<accession>A0ABN2DGQ4</accession>
<protein>
    <recommendedName>
        <fullName evidence="4">Sensor domain-containing protein</fullName>
    </recommendedName>
</protein>
<comment type="caution">
    <text evidence="2">The sequence shown here is derived from an EMBL/GenBank/DDBJ whole genome shotgun (WGS) entry which is preliminary data.</text>
</comment>
<dbReference type="Proteomes" id="UP001501705">
    <property type="component" value="Unassembled WGS sequence"/>
</dbReference>
<feature type="compositionally biased region" description="Polar residues" evidence="1">
    <location>
        <begin position="42"/>
        <end position="65"/>
    </location>
</feature>
<sequence length="246" mass="25054">MCVVGAAAVLGAVVGAVVLPDAGTPVAGRPGESGTTPVPPAHTSSPRPSASTQSGSLDGPVTSANMLSNADLSSVGLAVSPQPPDVRLELVGCDKMQTLDDIAVSGPPVQRTWEGGTVVAYEQAVAARDEDEAEQVARQVLGKLEACQKRPAGYWVYGATHSEPIDRVTTASWVGEIDGSFNTAGRAPKDAKISGGTAVLRRGNHVAVFSINWCSSAGDEAACVVADGDAAKQLATLSRLAARRLG</sequence>
<organism evidence="2 3">
    <name type="scientific">Kribbella hippodromi</name>
    <dbReference type="NCBI Taxonomy" id="434347"/>
    <lineage>
        <taxon>Bacteria</taxon>
        <taxon>Bacillati</taxon>
        <taxon>Actinomycetota</taxon>
        <taxon>Actinomycetes</taxon>
        <taxon>Propionibacteriales</taxon>
        <taxon>Kribbellaceae</taxon>
        <taxon>Kribbella</taxon>
    </lineage>
</organism>
<keyword evidence="3" id="KW-1185">Reference proteome</keyword>
<feature type="region of interest" description="Disordered" evidence="1">
    <location>
        <begin position="22"/>
        <end position="65"/>
    </location>
</feature>
<reference evidence="2 3" key="1">
    <citation type="journal article" date="2019" name="Int. J. Syst. Evol. Microbiol.">
        <title>The Global Catalogue of Microorganisms (GCM) 10K type strain sequencing project: providing services to taxonomists for standard genome sequencing and annotation.</title>
        <authorList>
            <consortium name="The Broad Institute Genomics Platform"/>
            <consortium name="The Broad Institute Genome Sequencing Center for Infectious Disease"/>
            <person name="Wu L."/>
            <person name="Ma J."/>
        </authorList>
    </citation>
    <scope>NUCLEOTIDE SEQUENCE [LARGE SCALE GENOMIC DNA]</scope>
    <source>
        <strain evidence="2 3">JCM 15572</strain>
    </source>
</reference>
<evidence type="ECO:0000313" key="2">
    <source>
        <dbReference type="EMBL" id="GAA1577145.1"/>
    </source>
</evidence>
<dbReference type="EMBL" id="BAAAPH010000011">
    <property type="protein sequence ID" value="GAA1577145.1"/>
    <property type="molecule type" value="Genomic_DNA"/>
</dbReference>
<gene>
    <name evidence="2" type="ORF">GCM10009804_37170</name>
</gene>
<proteinExistence type="predicted"/>
<evidence type="ECO:0008006" key="4">
    <source>
        <dbReference type="Google" id="ProtNLM"/>
    </source>
</evidence>
<evidence type="ECO:0000256" key="1">
    <source>
        <dbReference type="SAM" id="MobiDB-lite"/>
    </source>
</evidence>
<evidence type="ECO:0000313" key="3">
    <source>
        <dbReference type="Proteomes" id="UP001501705"/>
    </source>
</evidence>